<evidence type="ECO:0000313" key="1">
    <source>
        <dbReference type="EMBL" id="RPF26069.1"/>
    </source>
</evidence>
<dbReference type="EMBL" id="RKRA01000001">
    <property type="protein sequence ID" value="RPF26069.1"/>
    <property type="molecule type" value="Genomic_DNA"/>
</dbReference>
<dbReference type="AlphaFoldDB" id="A0A3N4YY37"/>
<reference evidence="1 2" key="1">
    <citation type="submission" date="2018-11" db="EMBL/GenBank/DDBJ databases">
        <title>Sequencing the genomes of 1000 actinobacteria strains.</title>
        <authorList>
            <person name="Klenk H.-P."/>
        </authorList>
    </citation>
    <scope>NUCLEOTIDE SEQUENCE [LARGE SCALE GENOMIC DNA]</scope>
    <source>
        <strain evidence="1 2">DSM 14418</strain>
    </source>
</reference>
<evidence type="ECO:0000313" key="2">
    <source>
        <dbReference type="Proteomes" id="UP000280726"/>
    </source>
</evidence>
<dbReference type="Gene3D" id="3.40.630.30">
    <property type="match status" value="1"/>
</dbReference>
<dbReference type="SUPFAM" id="SSF55729">
    <property type="entry name" value="Acyl-CoA N-acyltransferases (Nat)"/>
    <property type="match status" value="1"/>
</dbReference>
<comment type="caution">
    <text evidence="1">The sequence shown here is derived from an EMBL/GenBank/DDBJ whole genome shotgun (WGS) entry which is preliminary data.</text>
</comment>
<keyword evidence="2" id="KW-1185">Reference proteome</keyword>
<dbReference type="RefSeq" id="WP_170175171.1">
    <property type="nucleotide sequence ID" value="NZ_RKRA01000001.1"/>
</dbReference>
<name>A0A3N4YY37_9MICO</name>
<sequence>MPGGPAVELGRITPADLEEVGEFLHAHLNERLSARQWSAALVPPWPAPEPDHGFLLRAAGEVVGAYLAFYSVRQIGGATERFCNLAAWCVGEEYRSHGLRLLRAALGRKGYHFTDLSPSGNVVPLNLRLGFTALDTSASLVLNLPWPPRAGTRVVSEPREIDGLLTGQELQVYRDHARAAAARHLVVVQGERTCYVIYRRDRRKRLPLFASILHVSDRELFAAAVGPVRRHLLGRGLPLTLAEDRVTGPLPGPAVRLTRTRSKMYRSRTLRPEQVDYLYSELTCVPW</sequence>
<gene>
    <name evidence="1" type="ORF">EDD32_0493</name>
</gene>
<proteinExistence type="predicted"/>
<dbReference type="Proteomes" id="UP000280726">
    <property type="component" value="Unassembled WGS sequence"/>
</dbReference>
<protein>
    <recommendedName>
        <fullName evidence="3">N-acetyltransferase domain-containing protein</fullName>
    </recommendedName>
</protein>
<evidence type="ECO:0008006" key="3">
    <source>
        <dbReference type="Google" id="ProtNLM"/>
    </source>
</evidence>
<organism evidence="1 2">
    <name type="scientific">Georgenia muralis</name>
    <dbReference type="NCBI Taxonomy" id="154117"/>
    <lineage>
        <taxon>Bacteria</taxon>
        <taxon>Bacillati</taxon>
        <taxon>Actinomycetota</taxon>
        <taxon>Actinomycetes</taxon>
        <taxon>Micrococcales</taxon>
        <taxon>Bogoriellaceae</taxon>
        <taxon>Georgenia</taxon>
    </lineage>
</organism>
<dbReference type="InterPro" id="IPR016181">
    <property type="entry name" value="Acyl_CoA_acyltransferase"/>
</dbReference>
<accession>A0A3N4YY37</accession>